<sequence>MMTAPQFPSGDSRSNRPICILLRSGWQTTNIGDIAHTPGVLRVFEQYAPEAEFIIGPGVFDRGVEGMLRRRFPKVRFVRDAGSWRPSSPAPGDCTLAEAFEQADILLHGSGPGISTPEIEHWRTETGKPWAAFGVTVGSPVGSIAGGTDFPPKLVDLINSAARFFTRETHSLEAARQAGVTAPLAFSPDATFALDDLRDEAAADALLAKHKLEPGRFLCAIPRLRLTPYWRMFPVKRHSTPEEIAVRDKFNAAHAPADFGVLRDAIIHWVRTTGQRVLLCPEMTYETELFEPHILSQLPGDVRPQVTALDRYWITDEASSVYARASLVLSMECHSPILAIAVGRPAIYLHQPQDTWKVQMYPDLGLGGWVFPVESAGDGRLAARMTEIYKNHPSACELARTAHSRASALLSVAARQVVELAMRDSVQT</sequence>
<keyword evidence="3" id="KW-1185">Reference proteome</keyword>
<reference evidence="2 3" key="1">
    <citation type="submission" date="2016-01" db="EMBL/GenBank/DDBJ databases">
        <title>High potential of lignocellulose degradation of a new Verrucomicrobia species.</title>
        <authorList>
            <person name="Wang Y."/>
            <person name="Shi Y."/>
            <person name="Qiu Z."/>
            <person name="Liu S."/>
            <person name="Yang H."/>
        </authorList>
    </citation>
    <scope>NUCLEOTIDE SEQUENCE [LARGE SCALE GENOMIC DNA]</scope>
    <source>
        <strain evidence="2 3">TSB47</strain>
    </source>
</reference>
<protein>
    <recommendedName>
        <fullName evidence="1">Polysaccharide pyruvyl transferase domain-containing protein</fullName>
    </recommendedName>
</protein>
<evidence type="ECO:0000313" key="2">
    <source>
        <dbReference type="EMBL" id="OAM90067.1"/>
    </source>
</evidence>
<evidence type="ECO:0000313" key="3">
    <source>
        <dbReference type="Proteomes" id="UP000078486"/>
    </source>
</evidence>
<dbReference type="EMBL" id="LRRQ01000075">
    <property type="protein sequence ID" value="OAM90067.1"/>
    <property type="molecule type" value="Genomic_DNA"/>
</dbReference>
<comment type="caution">
    <text evidence="2">The sequence shown here is derived from an EMBL/GenBank/DDBJ whole genome shotgun (WGS) entry which is preliminary data.</text>
</comment>
<feature type="domain" description="Polysaccharide pyruvyl transferase" evidence="1">
    <location>
        <begin position="30"/>
        <end position="349"/>
    </location>
</feature>
<organism evidence="2 3">
    <name type="scientific">Termitidicoccus mucosus</name>
    <dbReference type="NCBI Taxonomy" id="1184151"/>
    <lineage>
        <taxon>Bacteria</taxon>
        <taxon>Pseudomonadati</taxon>
        <taxon>Verrucomicrobiota</taxon>
        <taxon>Opitutia</taxon>
        <taxon>Opitutales</taxon>
        <taxon>Opitutaceae</taxon>
        <taxon>Termitidicoccus</taxon>
    </lineage>
</organism>
<name>A0A178IL85_9BACT</name>
<dbReference type="Pfam" id="PF04230">
    <property type="entry name" value="PS_pyruv_trans"/>
    <property type="match status" value="1"/>
</dbReference>
<dbReference type="RefSeq" id="WP_068770098.1">
    <property type="nucleotide sequence ID" value="NZ_CP109796.1"/>
</dbReference>
<dbReference type="InterPro" id="IPR007345">
    <property type="entry name" value="Polysacch_pyruvyl_Trfase"/>
</dbReference>
<dbReference type="STRING" id="1184151.AW736_09810"/>
<gene>
    <name evidence="2" type="ORF">AW736_09810</name>
</gene>
<accession>A0A178IL85</accession>
<dbReference type="Proteomes" id="UP000078486">
    <property type="component" value="Unassembled WGS sequence"/>
</dbReference>
<dbReference type="AlphaFoldDB" id="A0A178IL85"/>
<evidence type="ECO:0000259" key="1">
    <source>
        <dbReference type="Pfam" id="PF04230"/>
    </source>
</evidence>
<proteinExistence type="predicted"/>